<feature type="region of interest" description="Disordered" evidence="1">
    <location>
        <begin position="1"/>
        <end position="23"/>
    </location>
</feature>
<evidence type="ECO:0000256" key="1">
    <source>
        <dbReference type="SAM" id="MobiDB-lite"/>
    </source>
</evidence>
<proteinExistence type="predicted"/>
<dbReference type="OrthoDB" id="2593732at2759"/>
<gene>
    <name evidence="2" type="ORF">BCIN_01g07840</name>
</gene>
<dbReference type="EMBL" id="CP009805">
    <property type="protein sequence ID" value="ATZ46125.1"/>
    <property type="molecule type" value="Genomic_DNA"/>
</dbReference>
<reference evidence="2 3" key="1">
    <citation type="journal article" date="2011" name="PLoS Genet.">
        <title>Genomic analysis of the necrotrophic fungal pathogens Sclerotinia sclerotiorum and Botrytis cinerea.</title>
        <authorList>
            <person name="Amselem J."/>
            <person name="Cuomo C.A."/>
            <person name="van Kan J.A."/>
            <person name="Viaud M."/>
            <person name="Benito E.P."/>
            <person name="Couloux A."/>
            <person name="Coutinho P.M."/>
            <person name="de Vries R.P."/>
            <person name="Dyer P.S."/>
            <person name="Fillinger S."/>
            <person name="Fournier E."/>
            <person name="Gout L."/>
            <person name="Hahn M."/>
            <person name="Kohn L."/>
            <person name="Lapalu N."/>
            <person name="Plummer K.M."/>
            <person name="Pradier J.M."/>
            <person name="Quevillon E."/>
            <person name="Sharon A."/>
            <person name="Simon A."/>
            <person name="ten Have A."/>
            <person name="Tudzynski B."/>
            <person name="Tudzynski P."/>
            <person name="Wincker P."/>
            <person name="Andrew M."/>
            <person name="Anthouard V."/>
            <person name="Beever R.E."/>
            <person name="Beffa R."/>
            <person name="Benoit I."/>
            <person name="Bouzid O."/>
            <person name="Brault B."/>
            <person name="Chen Z."/>
            <person name="Choquer M."/>
            <person name="Collemare J."/>
            <person name="Cotton P."/>
            <person name="Danchin E.G."/>
            <person name="Da Silva C."/>
            <person name="Gautier A."/>
            <person name="Giraud C."/>
            <person name="Giraud T."/>
            <person name="Gonzalez C."/>
            <person name="Grossetete S."/>
            <person name="Guldener U."/>
            <person name="Henrissat B."/>
            <person name="Howlett B.J."/>
            <person name="Kodira C."/>
            <person name="Kretschmer M."/>
            <person name="Lappartient A."/>
            <person name="Leroch M."/>
            <person name="Levis C."/>
            <person name="Mauceli E."/>
            <person name="Neuveglise C."/>
            <person name="Oeser B."/>
            <person name="Pearson M."/>
            <person name="Poulain J."/>
            <person name="Poussereau N."/>
            <person name="Quesneville H."/>
            <person name="Rascle C."/>
            <person name="Schumacher J."/>
            <person name="Segurens B."/>
            <person name="Sexton A."/>
            <person name="Silva E."/>
            <person name="Sirven C."/>
            <person name="Soanes D.M."/>
            <person name="Talbot N.J."/>
            <person name="Templeton M."/>
            <person name="Yandava C."/>
            <person name="Yarden O."/>
            <person name="Zeng Q."/>
            <person name="Rollins J.A."/>
            <person name="Lebrun M.H."/>
            <person name="Dickman M."/>
        </authorList>
    </citation>
    <scope>NUCLEOTIDE SEQUENCE [LARGE SCALE GENOMIC DNA]</scope>
    <source>
        <strain evidence="2 3">B05.10</strain>
    </source>
</reference>
<reference evidence="2 3" key="3">
    <citation type="journal article" date="2017" name="Mol. Plant Pathol.">
        <title>A gapless genome sequence of the fungus Botrytis cinerea.</title>
        <authorList>
            <person name="Van Kan J.A."/>
            <person name="Stassen J.H."/>
            <person name="Mosbach A."/>
            <person name="Van Der Lee T.A."/>
            <person name="Faino L."/>
            <person name="Farmer A.D."/>
            <person name="Papasotiriou D.G."/>
            <person name="Zhou S."/>
            <person name="Seidl M.F."/>
            <person name="Cottam E."/>
            <person name="Edel D."/>
            <person name="Hahn M."/>
            <person name="Schwartz D.C."/>
            <person name="Dietrich R.A."/>
            <person name="Widdison S."/>
            <person name="Scalliet G."/>
        </authorList>
    </citation>
    <scope>NUCLEOTIDE SEQUENCE [LARGE SCALE GENOMIC DNA]</scope>
    <source>
        <strain evidence="2 3">B05.10</strain>
    </source>
</reference>
<evidence type="ECO:0000313" key="3">
    <source>
        <dbReference type="Proteomes" id="UP000001798"/>
    </source>
</evidence>
<organism evidence="2 3">
    <name type="scientific">Botryotinia fuckeliana (strain B05.10)</name>
    <name type="common">Noble rot fungus</name>
    <name type="synonym">Botrytis cinerea</name>
    <dbReference type="NCBI Taxonomy" id="332648"/>
    <lineage>
        <taxon>Eukaryota</taxon>
        <taxon>Fungi</taxon>
        <taxon>Dikarya</taxon>
        <taxon>Ascomycota</taxon>
        <taxon>Pezizomycotina</taxon>
        <taxon>Leotiomycetes</taxon>
        <taxon>Helotiales</taxon>
        <taxon>Sclerotiniaceae</taxon>
        <taxon>Botrytis</taxon>
    </lineage>
</organism>
<sequence length="23" mass="2576">MPRVAPGQRKRAYRPKTKSGCST</sequence>
<dbReference type="Proteomes" id="UP000001798">
    <property type="component" value="Chromosome 1"/>
</dbReference>
<name>A0A384J698_BOTFB</name>
<reference evidence="2 3" key="2">
    <citation type="journal article" date="2012" name="Eukaryot. Cell">
        <title>Genome update of Botrytis cinerea strains B05.10 and T4.</title>
        <authorList>
            <person name="Staats M."/>
            <person name="van Kan J.A."/>
        </authorList>
    </citation>
    <scope>NUCLEOTIDE SEQUENCE [LARGE SCALE GENOMIC DNA]</scope>
    <source>
        <strain evidence="2 3">B05.10</strain>
    </source>
</reference>
<feature type="compositionally biased region" description="Basic residues" evidence="1">
    <location>
        <begin position="8"/>
        <end position="17"/>
    </location>
</feature>
<protein>
    <submittedName>
        <fullName evidence="2">Uncharacterized protein</fullName>
    </submittedName>
</protein>
<evidence type="ECO:0000313" key="2">
    <source>
        <dbReference type="EMBL" id="ATZ46125.1"/>
    </source>
</evidence>
<dbReference type="AlphaFoldDB" id="A0A384J698"/>
<accession>A0A384J698</accession>
<dbReference type="VEuPathDB" id="FungiDB:Bcin01g07840"/>
<keyword evidence="3" id="KW-1185">Reference proteome</keyword>